<protein>
    <submittedName>
        <fullName evidence="3">PASTA domain-containing protein</fullName>
    </submittedName>
</protein>
<evidence type="ECO:0000259" key="2">
    <source>
        <dbReference type="PROSITE" id="PS51178"/>
    </source>
</evidence>
<reference evidence="4" key="1">
    <citation type="journal article" date="2019" name="Int. J. Syst. Evol. Microbiol.">
        <title>The Global Catalogue of Microorganisms (GCM) 10K type strain sequencing project: providing services to taxonomists for standard genome sequencing and annotation.</title>
        <authorList>
            <consortium name="The Broad Institute Genomics Platform"/>
            <consortium name="The Broad Institute Genome Sequencing Center for Infectious Disease"/>
            <person name="Wu L."/>
            <person name="Ma J."/>
        </authorList>
    </citation>
    <scope>NUCLEOTIDE SEQUENCE [LARGE SCALE GENOMIC DNA]</scope>
    <source>
        <strain evidence="4">KACC 13778</strain>
    </source>
</reference>
<organism evidence="3 4">
    <name type="scientific">Nocardioides caricicola</name>
    <dbReference type="NCBI Taxonomy" id="634770"/>
    <lineage>
        <taxon>Bacteria</taxon>
        <taxon>Bacillati</taxon>
        <taxon>Actinomycetota</taxon>
        <taxon>Actinomycetes</taxon>
        <taxon>Propionibacteriales</taxon>
        <taxon>Nocardioidaceae</taxon>
        <taxon>Nocardioides</taxon>
    </lineage>
</organism>
<proteinExistence type="predicted"/>
<keyword evidence="1" id="KW-0472">Membrane</keyword>
<evidence type="ECO:0000313" key="4">
    <source>
        <dbReference type="Proteomes" id="UP001595956"/>
    </source>
</evidence>
<gene>
    <name evidence="3" type="ORF">ACFPKY_02680</name>
</gene>
<dbReference type="InterPro" id="IPR005543">
    <property type="entry name" value="PASTA_dom"/>
</dbReference>
<dbReference type="Gene3D" id="3.30.10.20">
    <property type="match status" value="1"/>
</dbReference>
<feature type="domain" description="PASTA" evidence="2">
    <location>
        <begin position="206"/>
        <end position="269"/>
    </location>
</feature>
<dbReference type="Pfam" id="PF03793">
    <property type="entry name" value="PASTA"/>
    <property type="match status" value="1"/>
</dbReference>
<evidence type="ECO:0000313" key="3">
    <source>
        <dbReference type="EMBL" id="MFC5491985.1"/>
    </source>
</evidence>
<keyword evidence="1" id="KW-0812">Transmembrane</keyword>
<keyword evidence="4" id="KW-1185">Reference proteome</keyword>
<dbReference type="CDD" id="cd06577">
    <property type="entry name" value="PASTA_pknB"/>
    <property type="match status" value="1"/>
</dbReference>
<name>A0ABW0MVA5_9ACTN</name>
<sequence>MDDLNTLLEERVADLPVGAPPIDAMRAAVRRRRSRMTVLGAAAAVVVVTAGVVALDAFDSTPDPKPPVASDPPVATDAPPAGYRYVGIGNAVIAVPEDWGTNDTECGTPMSDTVVIDQGVICMALIPRPASVESVEIAASRIMPPGAETWSTFELDGQPALRSPVKQSRASVFIPGLRALFTAESSSADADATVERLLDGITILQGHTTVPGYALLERDAYLAQLQELGLAAEVVVEDRKVGKGFVLATDPAVGSVVSPGDTITVTVSG</sequence>
<accession>A0ABW0MVA5</accession>
<comment type="caution">
    <text evidence="3">The sequence shown here is derived from an EMBL/GenBank/DDBJ whole genome shotgun (WGS) entry which is preliminary data.</text>
</comment>
<dbReference type="PROSITE" id="PS51178">
    <property type="entry name" value="PASTA"/>
    <property type="match status" value="1"/>
</dbReference>
<feature type="transmembrane region" description="Helical" evidence="1">
    <location>
        <begin position="36"/>
        <end position="55"/>
    </location>
</feature>
<keyword evidence="1" id="KW-1133">Transmembrane helix</keyword>
<dbReference type="Proteomes" id="UP001595956">
    <property type="component" value="Unassembled WGS sequence"/>
</dbReference>
<dbReference type="EMBL" id="JBHSMD010000001">
    <property type="protein sequence ID" value="MFC5491985.1"/>
    <property type="molecule type" value="Genomic_DNA"/>
</dbReference>
<dbReference type="SMART" id="SM00740">
    <property type="entry name" value="PASTA"/>
    <property type="match status" value="1"/>
</dbReference>
<dbReference type="RefSeq" id="WP_345177654.1">
    <property type="nucleotide sequence ID" value="NZ_BAABFQ010000006.1"/>
</dbReference>
<evidence type="ECO:0000256" key="1">
    <source>
        <dbReference type="SAM" id="Phobius"/>
    </source>
</evidence>